<dbReference type="Proteomes" id="UP000193218">
    <property type="component" value="Unassembled WGS sequence"/>
</dbReference>
<feature type="compositionally biased region" description="Basic residues" evidence="1">
    <location>
        <begin position="143"/>
        <end position="152"/>
    </location>
</feature>
<evidence type="ECO:0000256" key="1">
    <source>
        <dbReference type="SAM" id="MobiDB-lite"/>
    </source>
</evidence>
<keyword evidence="2" id="KW-0812">Transmembrane</keyword>
<keyword evidence="2" id="KW-1133">Transmembrane helix</keyword>
<dbReference type="GeneID" id="33560641"/>
<feature type="compositionally biased region" description="Basic and acidic residues" evidence="1">
    <location>
        <begin position="121"/>
        <end position="138"/>
    </location>
</feature>
<comment type="caution">
    <text evidence="3">The sequence shown here is derived from an EMBL/GenBank/DDBJ whole genome shotgun (WGS) entry which is preliminary data.</text>
</comment>
<protein>
    <recommendedName>
        <fullName evidence="5">Adhesin domain-containing protein</fullName>
    </recommendedName>
</protein>
<feature type="compositionally biased region" description="Pro residues" evidence="1">
    <location>
        <begin position="204"/>
        <end position="221"/>
    </location>
</feature>
<feature type="compositionally biased region" description="Low complexity" evidence="1">
    <location>
        <begin position="32"/>
        <end position="50"/>
    </location>
</feature>
<proteinExistence type="predicted"/>
<keyword evidence="4" id="KW-1185">Reference proteome</keyword>
<evidence type="ECO:0008006" key="5">
    <source>
        <dbReference type="Google" id="ProtNLM"/>
    </source>
</evidence>
<dbReference type="STRING" id="4999.A0A1Y1UJD8"/>
<evidence type="ECO:0000313" key="4">
    <source>
        <dbReference type="Proteomes" id="UP000193218"/>
    </source>
</evidence>
<feature type="region of interest" description="Disordered" evidence="1">
    <location>
        <begin position="178"/>
        <end position="236"/>
    </location>
</feature>
<dbReference type="AlphaFoldDB" id="A0A1Y1UJD8"/>
<sequence length="687" mass="75283">MDPNHGQGPSRLDFNNLFGRLNPKSKDKDDNNNNTNNNTNTSTNANASSSGEGEGRVMTAGDVAPPYSPREEGSSAYPRDPGYLIYIPYSQLPRWAPGFNGANVGANNITNSGSDDLPPSIDHHDEESGGRRGGRESDPLLSHGKHKHRRRQKWRGIIRWMAVVFFIVLIIINVTRHRDPRRDDRNRGDGQPGQPDHPGQPNDPSQPSPPPPSQPSPPPDGPPHKGDEADPARFPGDGVAIECAYFDSSTVWRPYNDHNHDRDRDREEEAELSADLTYDRFSTDVTFTVPVRDDIFTRLTGPAGLGSVYVSTHDDGDKARITVESMIGVPQGSPLTESLAYRYLQASNICRMAKDEKNVGNLTIGEDFGIRDGVGIYTARPEKNPEHDDDNIRLSFRIHIFLPRSIAEVKLGHYDRVALEKLLRKFPNLTVRKSLTRTWLEIISSVLMGKTGPQVLAGLLATKPSLHIDTPIGSTSVGDIHTSPLSHFGVHSSVGSVGMKNISAENIIIGGSGGSVNGHVSISDSIDVRLSTGSIDLTLALAKDALKETPYSVKLKSSTGSVDLKHREWEDPTRRLQEDVSTSMGSIGGEHSTHSFTIPVHSNPLFEGAFSFLTQLGSIRVEGEDTKVKDPLGRGRRREINIDRVEGRFPRVFNGRAAWTGGEPIEYKPGDGWMNLKADTGSINVTL</sequence>
<dbReference type="InParanoid" id="A0A1Y1UJD8"/>
<evidence type="ECO:0000313" key="3">
    <source>
        <dbReference type="EMBL" id="ORX37614.1"/>
    </source>
</evidence>
<feature type="region of interest" description="Disordered" evidence="1">
    <location>
        <begin position="110"/>
        <end position="152"/>
    </location>
</feature>
<dbReference type="RefSeq" id="XP_021871601.1">
    <property type="nucleotide sequence ID" value="XM_022018832.1"/>
</dbReference>
<feature type="transmembrane region" description="Helical" evidence="2">
    <location>
        <begin position="157"/>
        <end position="175"/>
    </location>
</feature>
<keyword evidence="2" id="KW-0472">Membrane</keyword>
<evidence type="ECO:0000256" key="2">
    <source>
        <dbReference type="SAM" id="Phobius"/>
    </source>
</evidence>
<gene>
    <name evidence="3" type="ORF">BD324DRAFT_655995</name>
</gene>
<name>A0A1Y1UJD8_9TREE</name>
<feature type="region of interest" description="Disordered" evidence="1">
    <location>
        <begin position="1"/>
        <end position="78"/>
    </location>
</feature>
<feature type="compositionally biased region" description="Low complexity" evidence="1">
    <location>
        <begin position="192"/>
        <end position="203"/>
    </location>
</feature>
<feature type="compositionally biased region" description="Basic and acidic residues" evidence="1">
    <location>
        <begin position="222"/>
        <end position="231"/>
    </location>
</feature>
<dbReference type="EMBL" id="NBSH01000005">
    <property type="protein sequence ID" value="ORX37614.1"/>
    <property type="molecule type" value="Genomic_DNA"/>
</dbReference>
<reference evidence="3 4" key="1">
    <citation type="submission" date="2017-03" db="EMBL/GenBank/DDBJ databases">
        <title>Widespread Adenine N6-methylation of Active Genes in Fungi.</title>
        <authorList>
            <consortium name="DOE Joint Genome Institute"/>
            <person name="Mondo S.J."/>
            <person name="Dannebaum R.O."/>
            <person name="Kuo R.C."/>
            <person name="Louie K.B."/>
            <person name="Bewick A.J."/>
            <person name="Labutti K."/>
            <person name="Haridas S."/>
            <person name="Kuo A."/>
            <person name="Salamov A."/>
            <person name="Ahrendt S.R."/>
            <person name="Lau R."/>
            <person name="Bowen B.P."/>
            <person name="Lipzen A."/>
            <person name="Sullivan W."/>
            <person name="Andreopoulos W.B."/>
            <person name="Clum A."/>
            <person name="Lindquist E."/>
            <person name="Daum C."/>
            <person name="Northen T.R."/>
            <person name="Ramamoorthy G."/>
            <person name="Schmitz R.J."/>
            <person name="Gryganskyi A."/>
            <person name="Culley D."/>
            <person name="Magnuson J."/>
            <person name="James T.Y."/>
            <person name="O'Malley M.A."/>
            <person name="Stajich J.E."/>
            <person name="Spatafora J.W."/>
            <person name="Visel A."/>
            <person name="Grigoriev I.V."/>
        </authorList>
    </citation>
    <scope>NUCLEOTIDE SEQUENCE [LARGE SCALE GENOMIC DNA]</scope>
    <source>
        <strain evidence="3 4">NRRL Y-17943</strain>
    </source>
</reference>
<feature type="compositionally biased region" description="Basic and acidic residues" evidence="1">
    <location>
        <begin position="178"/>
        <end position="188"/>
    </location>
</feature>
<accession>A0A1Y1UJD8</accession>
<organism evidence="3 4">
    <name type="scientific">Kockovaella imperatae</name>
    <dbReference type="NCBI Taxonomy" id="4999"/>
    <lineage>
        <taxon>Eukaryota</taxon>
        <taxon>Fungi</taxon>
        <taxon>Dikarya</taxon>
        <taxon>Basidiomycota</taxon>
        <taxon>Agaricomycotina</taxon>
        <taxon>Tremellomycetes</taxon>
        <taxon>Tremellales</taxon>
        <taxon>Cuniculitremaceae</taxon>
        <taxon>Kockovaella</taxon>
    </lineage>
</organism>